<dbReference type="PANTHER" id="PTHR33413">
    <property type="entry name" value="EXPRESSED PROTEIN"/>
    <property type="match status" value="1"/>
</dbReference>
<dbReference type="HOGENOM" id="CLU_120686_0_0_1"/>
<dbReference type="AlphaFoldDB" id="A0A0D9Z4K3"/>
<reference evidence="1" key="2">
    <citation type="submission" date="2018-05" db="EMBL/GenBank/DDBJ databases">
        <title>OgluRS3 (Oryza glumaepatula Reference Sequence Version 3).</title>
        <authorList>
            <person name="Zhang J."/>
            <person name="Kudrna D."/>
            <person name="Lee S."/>
            <person name="Talag J."/>
            <person name="Welchert J."/>
            <person name="Wing R.A."/>
        </authorList>
    </citation>
    <scope>NUCLEOTIDE SEQUENCE [LARGE SCALE GENOMIC DNA]</scope>
</reference>
<evidence type="ECO:0000313" key="1">
    <source>
        <dbReference type="EnsemblPlants" id="OGLUM03G10150.1"/>
    </source>
</evidence>
<dbReference type="STRING" id="40148.A0A0D9Z4K3"/>
<dbReference type="PANTHER" id="PTHR33413:SF6">
    <property type="entry name" value="OS06G0236300 PROTEIN"/>
    <property type="match status" value="1"/>
</dbReference>
<dbReference type="Gramene" id="OGLUM03G10150.1">
    <property type="protein sequence ID" value="OGLUM03G10150.1"/>
    <property type="gene ID" value="OGLUM03G10150"/>
</dbReference>
<proteinExistence type="predicted"/>
<dbReference type="EnsemblPlants" id="OGLUM03G10150.1">
    <property type="protein sequence ID" value="OGLUM03G10150.1"/>
    <property type="gene ID" value="OGLUM03G10150"/>
</dbReference>
<protein>
    <submittedName>
        <fullName evidence="1">Uncharacterized protein</fullName>
    </submittedName>
</protein>
<name>A0A0D9Z4K3_9ORYZ</name>
<organism evidence="1">
    <name type="scientific">Oryza glumipatula</name>
    <dbReference type="NCBI Taxonomy" id="40148"/>
    <lineage>
        <taxon>Eukaryota</taxon>
        <taxon>Viridiplantae</taxon>
        <taxon>Streptophyta</taxon>
        <taxon>Embryophyta</taxon>
        <taxon>Tracheophyta</taxon>
        <taxon>Spermatophyta</taxon>
        <taxon>Magnoliopsida</taxon>
        <taxon>Liliopsida</taxon>
        <taxon>Poales</taxon>
        <taxon>Poaceae</taxon>
        <taxon>BOP clade</taxon>
        <taxon>Oryzoideae</taxon>
        <taxon>Oryzeae</taxon>
        <taxon>Oryzinae</taxon>
        <taxon>Oryza</taxon>
    </lineage>
</organism>
<sequence length="195" mass="21651">MSICPHTHQVPNISNSPSRCANPGHYIALVTLRVAEEMRPPPPPPARAERHGTGTVRVTRVKLLKPRDTLLLGQAYRLITVDEVTRVLQAKKEEKSRRAAVQHHLESKPAGAAGMQLVVIQVLEICQVRCQHLNSSSPAMNKISVGRMPECERKSPKFYGREPHKSTHVHHGGVVLLLELGDDGHVQVAHAARRW</sequence>
<keyword evidence="2" id="KW-1185">Reference proteome</keyword>
<reference evidence="1" key="1">
    <citation type="submission" date="2015-04" db="UniProtKB">
        <authorList>
            <consortium name="EnsemblPlants"/>
        </authorList>
    </citation>
    <scope>IDENTIFICATION</scope>
</reference>
<accession>A0A0D9Z4K3</accession>
<dbReference type="Proteomes" id="UP000026961">
    <property type="component" value="Chromosome 3"/>
</dbReference>
<evidence type="ECO:0000313" key="2">
    <source>
        <dbReference type="Proteomes" id="UP000026961"/>
    </source>
</evidence>